<dbReference type="GO" id="GO:0006351">
    <property type="term" value="P:DNA-templated transcription"/>
    <property type="evidence" value="ECO:0007669"/>
    <property type="project" value="InterPro"/>
</dbReference>
<dbReference type="SUPFAM" id="SSF57701">
    <property type="entry name" value="Zn2/Cys6 DNA-binding domain"/>
    <property type="match status" value="1"/>
</dbReference>
<reference evidence="8" key="2">
    <citation type="journal article" date="2018" name="Nat. Commun.">
        <title>Extreme sensitivity to ultraviolet light in the fungal pathogen causing white-nose syndrome of bats.</title>
        <authorList>
            <person name="Palmer J.M."/>
            <person name="Drees K.P."/>
            <person name="Foster J.T."/>
            <person name="Lindner D.L."/>
        </authorList>
    </citation>
    <scope>NUCLEOTIDE SEQUENCE [LARGE SCALE GENOMIC DNA]</scope>
    <source>
        <strain evidence="8">UAMH 10579</strain>
    </source>
</reference>
<feature type="region of interest" description="Disordered" evidence="5">
    <location>
        <begin position="115"/>
        <end position="165"/>
    </location>
</feature>
<dbReference type="CDD" id="cd12148">
    <property type="entry name" value="fungal_TF_MHR"/>
    <property type="match status" value="1"/>
</dbReference>
<evidence type="ECO:0000259" key="6">
    <source>
        <dbReference type="PROSITE" id="PS50048"/>
    </source>
</evidence>
<evidence type="ECO:0000256" key="4">
    <source>
        <dbReference type="ARBA" id="ARBA00023242"/>
    </source>
</evidence>
<feature type="region of interest" description="Disordered" evidence="5">
    <location>
        <begin position="57"/>
        <end position="78"/>
    </location>
</feature>
<evidence type="ECO:0000256" key="1">
    <source>
        <dbReference type="ARBA" id="ARBA00022723"/>
    </source>
</evidence>
<evidence type="ECO:0000256" key="2">
    <source>
        <dbReference type="ARBA" id="ARBA00023015"/>
    </source>
</evidence>
<dbReference type="GO" id="GO:0008270">
    <property type="term" value="F:zinc ion binding"/>
    <property type="evidence" value="ECO:0007669"/>
    <property type="project" value="InterPro"/>
</dbReference>
<dbReference type="GO" id="GO:0000978">
    <property type="term" value="F:RNA polymerase II cis-regulatory region sequence-specific DNA binding"/>
    <property type="evidence" value="ECO:0007669"/>
    <property type="project" value="TreeGrafter"/>
</dbReference>
<evidence type="ECO:0000256" key="5">
    <source>
        <dbReference type="SAM" id="MobiDB-lite"/>
    </source>
</evidence>
<dbReference type="EMBL" id="KV460218">
    <property type="protein sequence ID" value="PQM43869.1"/>
    <property type="molecule type" value="Genomic_DNA"/>
</dbReference>
<dbReference type="InterPro" id="IPR001138">
    <property type="entry name" value="Zn2Cys6_DnaBD"/>
</dbReference>
<dbReference type="Pfam" id="PF04082">
    <property type="entry name" value="Fungal_trans"/>
    <property type="match status" value="1"/>
</dbReference>
<dbReference type="CDD" id="cd00067">
    <property type="entry name" value="GAL4"/>
    <property type="match status" value="1"/>
</dbReference>
<keyword evidence="8" id="KW-1185">Reference proteome</keyword>
<dbReference type="SMART" id="SM00066">
    <property type="entry name" value="GAL4"/>
    <property type="match status" value="1"/>
</dbReference>
<reference evidence="7 8" key="1">
    <citation type="submission" date="2016-03" db="EMBL/GenBank/DDBJ databases">
        <title>Comparative genomics of Pseudogymnoascus destructans, the fungus causing white-nose syndrome of bats.</title>
        <authorList>
            <person name="Palmer J.M."/>
            <person name="Drees K.P."/>
            <person name="Foster J.T."/>
            <person name="Lindner D.L."/>
        </authorList>
    </citation>
    <scope>NUCLEOTIDE SEQUENCE [LARGE SCALE GENOMIC DNA]</scope>
    <source>
        <strain evidence="7 8">UAMH 10579</strain>
    </source>
</reference>
<feature type="domain" description="Zn(2)-C6 fungal-type" evidence="6">
    <location>
        <begin position="21"/>
        <end position="50"/>
    </location>
</feature>
<evidence type="ECO:0000313" key="7">
    <source>
        <dbReference type="EMBL" id="PQM43869.1"/>
    </source>
</evidence>
<dbReference type="GO" id="GO:0005634">
    <property type="term" value="C:nucleus"/>
    <property type="evidence" value="ECO:0007669"/>
    <property type="project" value="TreeGrafter"/>
</dbReference>
<evidence type="ECO:0000313" key="8">
    <source>
        <dbReference type="Proteomes" id="UP000091956"/>
    </source>
</evidence>
<dbReference type="InterPro" id="IPR036864">
    <property type="entry name" value="Zn2-C6_fun-type_DNA-bd_sf"/>
</dbReference>
<feature type="region of interest" description="Disordered" evidence="5">
    <location>
        <begin position="211"/>
        <end position="241"/>
    </location>
</feature>
<accession>A0A2P6FGU8</accession>
<sequence>METTSASPPQNRRSQARVPQACQMCKIKKTKCGQTVPCKNCESHGWTCIYEKKNRGSLSAHGTKRSQGQKAALATDSETPDLAVLQEVSGAPRAQSLLSKSATFSTAESGESIFYEDNTPPVSYTSLRDREKERDGKALSSLGEDLETVSGENSQESEPLRDVNQHTTGREYYGRSSNFALLGQLFAHARSKLSASRNSVPCQQSELLATAATSEGPIRNSGLDPHRPAGESQTTNKSPLGADRLSIVNLLYDDETSVSEPNSKLLVATHKANVRPDTAAYVHSHPQNRDTDSNEFATTDDFHTARLANKTERVAPVHPYRRGTFPTNQASDNYGRSRTELAIEKEYLRIFFTNLYYIHPFLSQTQFEARCETTIWSRWPLTEIARGDLHFVALYNVILAVGSLIGSQDTFMGHRKQLDHDLGASHSDMSTATSSIQLSRIFLDRSKRLLGDCFEVCSLESAQTLMLMSLYWQNALKPHACYMYSGMAVRTALAIGLPDASMPQSVEWRNSARKTWWAIYSQEVDMCCSSGRMSSLLDPSSYDISFPEISGTSNSAKTDTEANHVAIIPEMVKFAALLLRASKEIYHEAKHLSMLEKSKIAFDLDSCFTEWRNNLPSWLGPGSNALKEPEWVGKQKLVLELRYQNAKILLHRPFVAASDVQQSLGFGANVEACLTAARRTISLLYESYLHRHYFRSWRYNTTYTIYAATIILYLILLDYSVVSTEDLLADVQKSLDILASMDEARVARRCFDLIQELLEFTQSHVRQRQRLERQDTRHAQYPLSMQDPVPRFEMDRSVEANQGFLSPAQSNMDGATWAMNPSMSGIWASMMDPIALEGFVVGDEPIEGMVYDNSWFGAM</sequence>
<gene>
    <name evidence="7" type="ORF">VE01_10765</name>
</gene>
<dbReference type="InterPro" id="IPR051127">
    <property type="entry name" value="Fungal_SecMet_Regulators"/>
</dbReference>
<dbReference type="AlphaFoldDB" id="A0A2P6FGU8"/>
<dbReference type="PANTHER" id="PTHR47424">
    <property type="entry name" value="REGULATORY PROTEIN GAL4"/>
    <property type="match status" value="1"/>
</dbReference>
<keyword evidence="3" id="KW-0804">Transcription</keyword>
<dbReference type="Gene3D" id="4.10.240.10">
    <property type="entry name" value="Zn(2)-C6 fungal-type DNA-binding domain"/>
    <property type="match status" value="1"/>
</dbReference>
<organism evidence="7 8">
    <name type="scientific">Pseudogymnoascus verrucosus</name>
    <dbReference type="NCBI Taxonomy" id="342668"/>
    <lineage>
        <taxon>Eukaryota</taxon>
        <taxon>Fungi</taxon>
        <taxon>Dikarya</taxon>
        <taxon>Ascomycota</taxon>
        <taxon>Pezizomycotina</taxon>
        <taxon>Leotiomycetes</taxon>
        <taxon>Thelebolales</taxon>
        <taxon>Thelebolaceae</taxon>
        <taxon>Pseudogymnoascus</taxon>
    </lineage>
</organism>
<dbReference type="PROSITE" id="PS50048">
    <property type="entry name" value="ZN2_CY6_FUNGAL_2"/>
    <property type="match status" value="1"/>
</dbReference>
<feature type="compositionally biased region" description="Basic and acidic residues" evidence="5">
    <location>
        <begin position="127"/>
        <end position="137"/>
    </location>
</feature>
<dbReference type="PROSITE" id="PS00463">
    <property type="entry name" value="ZN2_CY6_FUNGAL_1"/>
    <property type="match status" value="1"/>
</dbReference>
<dbReference type="GO" id="GO:0000435">
    <property type="term" value="P:positive regulation of transcription from RNA polymerase II promoter by galactose"/>
    <property type="evidence" value="ECO:0007669"/>
    <property type="project" value="TreeGrafter"/>
</dbReference>
<dbReference type="STRING" id="342668.A0A2P6FGU8"/>
<keyword evidence="1" id="KW-0479">Metal-binding</keyword>
<dbReference type="SMART" id="SM00906">
    <property type="entry name" value="Fungal_trans"/>
    <property type="match status" value="1"/>
</dbReference>
<proteinExistence type="predicted"/>
<evidence type="ECO:0000256" key="3">
    <source>
        <dbReference type="ARBA" id="ARBA00023163"/>
    </source>
</evidence>
<dbReference type="GO" id="GO:0000981">
    <property type="term" value="F:DNA-binding transcription factor activity, RNA polymerase II-specific"/>
    <property type="evidence" value="ECO:0007669"/>
    <property type="project" value="InterPro"/>
</dbReference>
<dbReference type="InterPro" id="IPR007219">
    <property type="entry name" value="XnlR_reg_dom"/>
</dbReference>
<dbReference type="Proteomes" id="UP000091956">
    <property type="component" value="Unassembled WGS sequence"/>
</dbReference>
<keyword evidence="2" id="KW-0805">Transcription regulation</keyword>
<protein>
    <recommendedName>
        <fullName evidence="6">Zn(2)-C6 fungal-type domain-containing protein</fullName>
    </recommendedName>
</protein>
<dbReference type="Pfam" id="PF00172">
    <property type="entry name" value="Zn_clus"/>
    <property type="match status" value="1"/>
</dbReference>
<name>A0A2P6FGU8_9PEZI</name>
<keyword evidence="4" id="KW-0539">Nucleus</keyword>
<dbReference type="RefSeq" id="XP_059320200.1">
    <property type="nucleotide sequence ID" value="XM_059464217.1"/>
</dbReference>
<dbReference type="PANTHER" id="PTHR47424:SF15">
    <property type="entry name" value="ZN(II)2CYS6 TRANSCRIPTION FACTOR (EUROFUNG)"/>
    <property type="match status" value="1"/>
</dbReference>
<dbReference type="GeneID" id="28837070"/>